<evidence type="ECO:0000313" key="2">
    <source>
        <dbReference type="Proteomes" id="UP000828941"/>
    </source>
</evidence>
<gene>
    <name evidence="1" type="ORF">L6164_016714</name>
</gene>
<sequence length="95" mass="10844">MMFELVKNSLRAMELRFMDFEEPATTKIIIANGIEDVTIKVLNVGGIPRSGLLRIFTYLYSTANNPLKDDVDLGIANNVTIFRYGYRLRISHLYA</sequence>
<comment type="caution">
    <text evidence="1">The sequence shown here is derived from an EMBL/GenBank/DDBJ whole genome shotgun (WGS) entry which is preliminary data.</text>
</comment>
<keyword evidence="2" id="KW-1185">Reference proteome</keyword>
<name>A0ACB9N758_BAUVA</name>
<dbReference type="EMBL" id="CM039432">
    <property type="protein sequence ID" value="KAI4331757.1"/>
    <property type="molecule type" value="Genomic_DNA"/>
</dbReference>
<proteinExistence type="predicted"/>
<dbReference type="Proteomes" id="UP000828941">
    <property type="component" value="Chromosome 7"/>
</dbReference>
<reference evidence="1 2" key="1">
    <citation type="journal article" date="2022" name="DNA Res.">
        <title>Chromosomal-level genome assembly of the orchid tree Bauhinia variegata (Leguminosae; Cercidoideae) supports the allotetraploid origin hypothesis of Bauhinia.</title>
        <authorList>
            <person name="Zhong Y."/>
            <person name="Chen Y."/>
            <person name="Zheng D."/>
            <person name="Pang J."/>
            <person name="Liu Y."/>
            <person name="Luo S."/>
            <person name="Meng S."/>
            <person name="Qian L."/>
            <person name="Wei D."/>
            <person name="Dai S."/>
            <person name="Zhou R."/>
        </authorList>
    </citation>
    <scope>NUCLEOTIDE SEQUENCE [LARGE SCALE GENOMIC DNA]</scope>
    <source>
        <strain evidence="1">BV-YZ2020</strain>
    </source>
</reference>
<accession>A0ACB9N758</accession>
<organism evidence="1 2">
    <name type="scientific">Bauhinia variegata</name>
    <name type="common">Purple orchid tree</name>
    <name type="synonym">Phanera variegata</name>
    <dbReference type="NCBI Taxonomy" id="167791"/>
    <lineage>
        <taxon>Eukaryota</taxon>
        <taxon>Viridiplantae</taxon>
        <taxon>Streptophyta</taxon>
        <taxon>Embryophyta</taxon>
        <taxon>Tracheophyta</taxon>
        <taxon>Spermatophyta</taxon>
        <taxon>Magnoliopsida</taxon>
        <taxon>eudicotyledons</taxon>
        <taxon>Gunneridae</taxon>
        <taxon>Pentapetalae</taxon>
        <taxon>rosids</taxon>
        <taxon>fabids</taxon>
        <taxon>Fabales</taxon>
        <taxon>Fabaceae</taxon>
        <taxon>Cercidoideae</taxon>
        <taxon>Cercideae</taxon>
        <taxon>Bauhiniinae</taxon>
        <taxon>Bauhinia</taxon>
    </lineage>
</organism>
<evidence type="ECO:0000313" key="1">
    <source>
        <dbReference type="EMBL" id="KAI4331757.1"/>
    </source>
</evidence>
<protein>
    <submittedName>
        <fullName evidence="1">Uncharacterized protein</fullName>
    </submittedName>
</protein>